<reference evidence="5" key="1">
    <citation type="submission" date="2021-04" db="EMBL/GenBank/DDBJ databases">
        <authorList>
            <consortium name="Wellcome Sanger Institute Data Sharing"/>
        </authorList>
    </citation>
    <scope>NUCLEOTIDE SEQUENCE [LARGE SCALE GENOMIC DNA]</scope>
</reference>
<dbReference type="InterPro" id="IPR050504">
    <property type="entry name" value="IgSF_BTN/MOG"/>
</dbReference>
<dbReference type="SUPFAM" id="SSF48726">
    <property type="entry name" value="Immunoglobulin"/>
    <property type="match status" value="1"/>
</dbReference>
<keyword evidence="3" id="KW-0393">Immunoglobulin domain</keyword>
<organism evidence="5 6">
    <name type="scientific">Echeneis naucrates</name>
    <name type="common">Live sharksucker</name>
    <dbReference type="NCBI Taxonomy" id="173247"/>
    <lineage>
        <taxon>Eukaryota</taxon>
        <taxon>Metazoa</taxon>
        <taxon>Chordata</taxon>
        <taxon>Craniata</taxon>
        <taxon>Vertebrata</taxon>
        <taxon>Euteleostomi</taxon>
        <taxon>Actinopterygii</taxon>
        <taxon>Neopterygii</taxon>
        <taxon>Teleostei</taxon>
        <taxon>Neoteleostei</taxon>
        <taxon>Acanthomorphata</taxon>
        <taxon>Carangaria</taxon>
        <taxon>Carangiformes</taxon>
        <taxon>Echeneidae</taxon>
        <taxon>Echeneis</taxon>
    </lineage>
</organism>
<dbReference type="Pfam" id="PF07686">
    <property type="entry name" value="V-set"/>
    <property type="match status" value="1"/>
</dbReference>
<evidence type="ECO:0000313" key="6">
    <source>
        <dbReference type="Proteomes" id="UP000472264"/>
    </source>
</evidence>
<dbReference type="GO" id="GO:0001817">
    <property type="term" value="P:regulation of cytokine production"/>
    <property type="evidence" value="ECO:0007669"/>
    <property type="project" value="TreeGrafter"/>
</dbReference>
<name>A0A665TFY0_ECHNA</name>
<comment type="subcellular location">
    <subcellularLocation>
        <location evidence="1">Membrane</location>
    </subcellularLocation>
</comment>
<evidence type="ECO:0000256" key="1">
    <source>
        <dbReference type="ARBA" id="ARBA00004370"/>
    </source>
</evidence>
<dbReference type="GO" id="GO:0005102">
    <property type="term" value="F:signaling receptor binding"/>
    <property type="evidence" value="ECO:0007669"/>
    <property type="project" value="TreeGrafter"/>
</dbReference>
<dbReference type="Proteomes" id="UP000472264">
    <property type="component" value="Chromosome 18"/>
</dbReference>
<accession>A0A665TFY0</accession>
<reference evidence="5" key="3">
    <citation type="submission" date="2025-09" db="UniProtKB">
        <authorList>
            <consortium name="Ensembl"/>
        </authorList>
    </citation>
    <scope>IDENTIFICATION</scope>
</reference>
<dbReference type="Gene3D" id="2.60.40.10">
    <property type="entry name" value="Immunoglobulins"/>
    <property type="match status" value="1"/>
</dbReference>
<keyword evidence="6" id="KW-1185">Reference proteome</keyword>
<sequence length="180" mass="20654">MKLFLPVLFFLFQQMTGLLFASFTELVLTGYEQSLILVWERNGETVHKFRDYNDNLDLQDENFKNRTSLFLDKLKDGNFSLNLKNVTRNDGGNYTCSTDNTTVAVIDLTFSESRSGWSDPNPVVTSVLFWSTADPSPASLHRSKSWTQKGWCPNFNSLRFGCTSRISYRYPGSEKQKDKC</sequence>
<dbReference type="GO" id="GO:0009897">
    <property type="term" value="C:external side of plasma membrane"/>
    <property type="evidence" value="ECO:0007669"/>
    <property type="project" value="TreeGrafter"/>
</dbReference>
<keyword evidence="2" id="KW-0472">Membrane</keyword>
<evidence type="ECO:0000313" key="5">
    <source>
        <dbReference type="Ensembl" id="ENSENLP00000005828.1"/>
    </source>
</evidence>
<dbReference type="InParanoid" id="A0A665TFY0"/>
<dbReference type="PANTHER" id="PTHR24100">
    <property type="entry name" value="BUTYROPHILIN"/>
    <property type="match status" value="1"/>
</dbReference>
<dbReference type="Ensembl" id="ENSENLT00000006108.1">
    <property type="protein sequence ID" value="ENSENLP00000005828.1"/>
    <property type="gene ID" value="ENSENLG00000002816.1"/>
</dbReference>
<evidence type="ECO:0000256" key="3">
    <source>
        <dbReference type="ARBA" id="ARBA00023319"/>
    </source>
</evidence>
<dbReference type="InterPro" id="IPR013106">
    <property type="entry name" value="Ig_V-set"/>
</dbReference>
<feature type="domain" description="Ig-like" evidence="4">
    <location>
        <begin position="28"/>
        <end position="111"/>
    </location>
</feature>
<reference evidence="5" key="2">
    <citation type="submission" date="2025-08" db="UniProtKB">
        <authorList>
            <consortium name="Ensembl"/>
        </authorList>
    </citation>
    <scope>IDENTIFICATION</scope>
</reference>
<proteinExistence type="predicted"/>
<evidence type="ECO:0000259" key="4">
    <source>
        <dbReference type="PROSITE" id="PS50835"/>
    </source>
</evidence>
<dbReference type="InterPro" id="IPR007110">
    <property type="entry name" value="Ig-like_dom"/>
</dbReference>
<protein>
    <recommendedName>
        <fullName evidence="4">Ig-like domain-containing protein</fullName>
    </recommendedName>
</protein>
<dbReference type="InterPro" id="IPR013783">
    <property type="entry name" value="Ig-like_fold"/>
</dbReference>
<dbReference type="AlphaFoldDB" id="A0A665TFY0"/>
<dbReference type="GO" id="GO:0050852">
    <property type="term" value="P:T cell receptor signaling pathway"/>
    <property type="evidence" value="ECO:0007669"/>
    <property type="project" value="TreeGrafter"/>
</dbReference>
<dbReference type="PROSITE" id="PS50835">
    <property type="entry name" value="IG_LIKE"/>
    <property type="match status" value="1"/>
</dbReference>
<dbReference type="InterPro" id="IPR036179">
    <property type="entry name" value="Ig-like_dom_sf"/>
</dbReference>
<evidence type="ECO:0000256" key="2">
    <source>
        <dbReference type="ARBA" id="ARBA00023136"/>
    </source>
</evidence>